<evidence type="ECO:0000259" key="1">
    <source>
        <dbReference type="Pfam" id="PF01882"/>
    </source>
</evidence>
<keyword evidence="3" id="KW-1185">Reference proteome</keyword>
<evidence type="ECO:0000313" key="2">
    <source>
        <dbReference type="EMBL" id="ABG59905.1"/>
    </source>
</evidence>
<dbReference type="AlphaFoldDB" id="A0A6N4SUK1"/>
<sequence length="296" mass="34446">MKQSLKDIIRKLRKYEVRIRKAVHSHMHGNYHSIFKGSGIEFSDLREYQYGDDIRTIDWNVTAKGHGPYVRLFQEDKEQHIIFLVDVSASLHIGKNDQTKLDIIKEITGVLMLSAVKEGSEIGLVCYSDKKELYVAPDKGIKHAYYLINKLFSLDAESSLTDLNKATQYTLSILKRKSIVIVLSDFIDDQYDKNLISLSKKHDLVLIQIQDTREMFLPSMGIIPLIDTETKKTIWVNSSSKSFRVNMEKRQRNIQEKLENFSKSHESNYTCIKTHEDYIIKLVELFRVRNFHKKSA</sequence>
<dbReference type="CDD" id="cd00198">
    <property type="entry name" value="vWFA"/>
    <property type="match status" value="1"/>
</dbReference>
<feature type="domain" description="DUF58" evidence="1">
    <location>
        <begin position="44"/>
        <end position="254"/>
    </location>
</feature>
<dbReference type="InterPro" id="IPR002881">
    <property type="entry name" value="DUF58"/>
</dbReference>
<accession>A0A6N4SUK1</accession>
<organism evidence="2 3">
    <name type="scientific">Cytophaga hutchinsonii (strain ATCC 33406 / DSM 1761 / CIP 103989 / NBRC 15051 / NCIMB 9469 / D465)</name>
    <dbReference type="NCBI Taxonomy" id="269798"/>
    <lineage>
        <taxon>Bacteria</taxon>
        <taxon>Pseudomonadati</taxon>
        <taxon>Bacteroidota</taxon>
        <taxon>Cytophagia</taxon>
        <taxon>Cytophagales</taxon>
        <taxon>Cytophagaceae</taxon>
        <taxon>Cytophaga</taxon>
    </lineage>
</organism>
<evidence type="ECO:0000313" key="3">
    <source>
        <dbReference type="Proteomes" id="UP000001822"/>
    </source>
</evidence>
<dbReference type="InterPro" id="IPR036465">
    <property type="entry name" value="vWFA_dom_sf"/>
</dbReference>
<dbReference type="KEGG" id="chu:CHU_2653"/>
<gene>
    <name evidence="2" type="ordered locus">CHU_2653</name>
</gene>
<protein>
    <recommendedName>
        <fullName evidence="1">DUF58 domain-containing protein</fullName>
    </recommendedName>
</protein>
<dbReference type="Pfam" id="PF01882">
    <property type="entry name" value="DUF58"/>
    <property type="match status" value="1"/>
</dbReference>
<reference evidence="2 3" key="1">
    <citation type="journal article" date="2007" name="Appl. Environ. Microbiol.">
        <title>Genome sequence of the cellulolytic gliding bacterium Cytophaga hutchinsonii.</title>
        <authorList>
            <person name="Xie G."/>
            <person name="Bruce D.C."/>
            <person name="Challacombe J.F."/>
            <person name="Chertkov O."/>
            <person name="Detter J.C."/>
            <person name="Gilna P."/>
            <person name="Han C.S."/>
            <person name="Lucas S."/>
            <person name="Misra M."/>
            <person name="Myers G.L."/>
            <person name="Richardson P."/>
            <person name="Tapia R."/>
            <person name="Thayer N."/>
            <person name="Thompson L.S."/>
            <person name="Brettin T.S."/>
            <person name="Henrissat B."/>
            <person name="Wilson D.B."/>
            <person name="McBride M.J."/>
        </authorList>
    </citation>
    <scope>NUCLEOTIDE SEQUENCE [LARGE SCALE GENOMIC DNA]</scope>
    <source>
        <strain evidence="3">ATCC 33406 / DSM 1761 / CIP 103989 / NBRC 15051 / NCIMB 9469 / D465</strain>
    </source>
</reference>
<dbReference type="Gene3D" id="3.40.50.410">
    <property type="entry name" value="von Willebrand factor, type A domain"/>
    <property type="match status" value="1"/>
</dbReference>
<name>A0A6N4SUK1_CYTH3</name>
<dbReference type="PANTHER" id="PTHR33608">
    <property type="entry name" value="BLL2464 PROTEIN"/>
    <property type="match status" value="1"/>
</dbReference>
<dbReference type="RefSeq" id="WP_011586015.1">
    <property type="nucleotide sequence ID" value="NC_008255.1"/>
</dbReference>
<dbReference type="EMBL" id="CP000383">
    <property type="protein sequence ID" value="ABG59905.1"/>
    <property type="molecule type" value="Genomic_DNA"/>
</dbReference>
<proteinExistence type="predicted"/>
<dbReference type="Proteomes" id="UP000001822">
    <property type="component" value="Chromosome"/>
</dbReference>
<dbReference type="PANTHER" id="PTHR33608:SF6">
    <property type="entry name" value="BLL2464 PROTEIN"/>
    <property type="match status" value="1"/>
</dbReference>
<dbReference type="SUPFAM" id="SSF53300">
    <property type="entry name" value="vWA-like"/>
    <property type="match status" value="1"/>
</dbReference>
<dbReference type="OrthoDB" id="9776116at2"/>